<dbReference type="Pfam" id="PF00078">
    <property type="entry name" value="RVT_1"/>
    <property type="match status" value="1"/>
</dbReference>
<evidence type="ECO:0000256" key="3">
    <source>
        <dbReference type="ARBA" id="ARBA00022695"/>
    </source>
</evidence>
<keyword evidence="4" id="KW-0540">Nuclease</keyword>
<dbReference type="Pfam" id="PF17917">
    <property type="entry name" value="RT_RNaseH"/>
    <property type="match status" value="1"/>
</dbReference>
<dbReference type="EMBL" id="JANJYI010000009">
    <property type="protein sequence ID" value="KAK2637101.1"/>
    <property type="molecule type" value="Genomic_DNA"/>
</dbReference>
<dbReference type="InterPro" id="IPR043128">
    <property type="entry name" value="Rev_trsase/Diguanyl_cyclase"/>
</dbReference>
<keyword evidence="7" id="KW-0378">Hydrolase</keyword>
<evidence type="ECO:0000256" key="1">
    <source>
        <dbReference type="ARBA" id="ARBA00022670"/>
    </source>
</evidence>
<dbReference type="GO" id="GO:0006508">
    <property type="term" value="P:proteolysis"/>
    <property type="evidence" value="ECO:0007669"/>
    <property type="project" value="UniProtKB-KW"/>
</dbReference>
<dbReference type="SUPFAM" id="SSF56672">
    <property type="entry name" value="DNA/RNA polymerases"/>
    <property type="match status" value="1"/>
</dbReference>
<evidence type="ECO:0000256" key="8">
    <source>
        <dbReference type="ARBA" id="ARBA00022918"/>
    </source>
</evidence>
<evidence type="ECO:0000256" key="2">
    <source>
        <dbReference type="ARBA" id="ARBA00022679"/>
    </source>
</evidence>
<accession>A0AAD9TJU5</accession>
<dbReference type="GO" id="GO:0004190">
    <property type="term" value="F:aspartic-type endopeptidase activity"/>
    <property type="evidence" value="ECO:0007669"/>
    <property type="project" value="UniProtKB-KW"/>
</dbReference>
<dbReference type="GO" id="GO:0004519">
    <property type="term" value="F:endonuclease activity"/>
    <property type="evidence" value="ECO:0007669"/>
    <property type="project" value="UniProtKB-KW"/>
</dbReference>
<sequence length="398" mass="45986">MGIIFREFFGDASQLYKQTRQEFFEMRCCSLDKRDIDYHYRGMSFRYHALGGINDETLRQVYMNSLPTKPQGELQHLIELSGRSLRDISLGEIHMFTRTTLDKLCATQRVFAKMIREGRKNQPQKKKNFSNPKRNRKYKYYRKKAQYQWIILPFGLKTAPSLFQKAITRIFCPILHSALLYIDDIILFSLDKESHDRLLKQFHQIIDKYGIMLSDKKSSIGVTEIEFLGMKINDGSYVPGPHMVKQLLAFPDSNLSQKQTDASDHFWGVIIFEESNGRRHYCGHASGQFKDAQKHYHTIYKENLAVKNGISKFDFHLRTKNFIIEMDNSSFPKASSSSSPSASPPPPHFPPKFMATLPPGQLLSVQQVQDFTKRLTRGLCEALDSDDEYHATCNLSSP</sequence>
<keyword evidence="5" id="KW-0064">Aspartyl protease</keyword>
<evidence type="ECO:0000256" key="9">
    <source>
        <dbReference type="SAM" id="MobiDB-lite"/>
    </source>
</evidence>
<evidence type="ECO:0000313" key="11">
    <source>
        <dbReference type="EMBL" id="KAK2637101.1"/>
    </source>
</evidence>
<evidence type="ECO:0000256" key="5">
    <source>
        <dbReference type="ARBA" id="ARBA00022750"/>
    </source>
</evidence>
<reference evidence="11" key="1">
    <citation type="journal article" date="2023" name="Plant J.">
        <title>Genome sequences and population genomics provide insights into the demographic history, inbreeding, and mutation load of two 'living fossil' tree species of Dipteronia.</title>
        <authorList>
            <person name="Feng Y."/>
            <person name="Comes H.P."/>
            <person name="Chen J."/>
            <person name="Zhu S."/>
            <person name="Lu R."/>
            <person name="Zhang X."/>
            <person name="Li P."/>
            <person name="Qiu J."/>
            <person name="Olsen K.M."/>
            <person name="Qiu Y."/>
        </authorList>
    </citation>
    <scope>NUCLEOTIDE SEQUENCE</scope>
    <source>
        <strain evidence="11">KIB01</strain>
    </source>
</reference>
<keyword evidence="3" id="KW-0548">Nucleotidyltransferase</keyword>
<evidence type="ECO:0000256" key="7">
    <source>
        <dbReference type="ARBA" id="ARBA00022801"/>
    </source>
</evidence>
<dbReference type="InterPro" id="IPR051320">
    <property type="entry name" value="Viral_Replic_Matur_Polypro"/>
</dbReference>
<name>A0AAD9TJU5_9ROSI</name>
<feature type="domain" description="Reverse transcriptase" evidence="10">
    <location>
        <begin position="1"/>
        <end position="232"/>
    </location>
</feature>
<keyword evidence="6" id="KW-0255">Endonuclease</keyword>
<keyword evidence="8" id="KW-0695">RNA-directed DNA polymerase</keyword>
<dbReference type="InterPro" id="IPR041373">
    <property type="entry name" value="RT_RNaseH"/>
</dbReference>
<keyword evidence="12" id="KW-1185">Reference proteome</keyword>
<dbReference type="PROSITE" id="PS50878">
    <property type="entry name" value="RT_POL"/>
    <property type="match status" value="1"/>
</dbReference>
<evidence type="ECO:0000256" key="6">
    <source>
        <dbReference type="ARBA" id="ARBA00022759"/>
    </source>
</evidence>
<dbReference type="InterPro" id="IPR043502">
    <property type="entry name" value="DNA/RNA_pol_sf"/>
</dbReference>
<proteinExistence type="predicted"/>
<dbReference type="PANTHER" id="PTHR33064:SF37">
    <property type="entry name" value="RIBONUCLEASE H"/>
    <property type="match status" value="1"/>
</dbReference>
<comment type="caution">
    <text evidence="11">The sequence shown here is derived from an EMBL/GenBank/DDBJ whole genome shotgun (WGS) entry which is preliminary data.</text>
</comment>
<dbReference type="GO" id="GO:0003964">
    <property type="term" value="F:RNA-directed DNA polymerase activity"/>
    <property type="evidence" value="ECO:0007669"/>
    <property type="project" value="UniProtKB-KW"/>
</dbReference>
<dbReference type="InterPro" id="IPR000477">
    <property type="entry name" value="RT_dom"/>
</dbReference>
<dbReference type="Gene3D" id="3.30.70.270">
    <property type="match status" value="1"/>
</dbReference>
<gene>
    <name evidence="11" type="ORF">Ddye_031893</name>
</gene>
<evidence type="ECO:0000313" key="12">
    <source>
        <dbReference type="Proteomes" id="UP001280121"/>
    </source>
</evidence>
<dbReference type="Proteomes" id="UP001280121">
    <property type="component" value="Unassembled WGS sequence"/>
</dbReference>
<keyword evidence="1" id="KW-0645">Protease</keyword>
<organism evidence="11 12">
    <name type="scientific">Dipteronia dyeriana</name>
    <dbReference type="NCBI Taxonomy" id="168575"/>
    <lineage>
        <taxon>Eukaryota</taxon>
        <taxon>Viridiplantae</taxon>
        <taxon>Streptophyta</taxon>
        <taxon>Embryophyta</taxon>
        <taxon>Tracheophyta</taxon>
        <taxon>Spermatophyta</taxon>
        <taxon>Magnoliopsida</taxon>
        <taxon>eudicotyledons</taxon>
        <taxon>Gunneridae</taxon>
        <taxon>Pentapetalae</taxon>
        <taxon>rosids</taxon>
        <taxon>malvids</taxon>
        <taxon>Sapindales</taxon>
        <taxon>Sapindaceae</taxon>
        <taxon>Hippocastanoideae</taxon>
        <taxon>Acereae</taxon>
        <taxon>Dipteronia</taxon>
    </lineage>
</organism>
<evidence type="ECO:0000256" key="4">
    <source>
        <dbReference type="ARBA" id="ARBA00022722"/>
    </source>
</evidence>
<dbReference type="PANTHER" id="PTHR33064">
    <property type="entry name" value="POL PROTEIN"/>
    <property type="match status" value="1"/>
</dbReference>
<dbReference type="AlphaFoldDB" id="A0AAD9TJU5"/>
<evidence type="ECO:0000259" key="10">
    <source>
        <dbReference type="PROSITE" id="PS50878"/>
    </source>
</evidence>
<keyword evidence="2" id="KW-0808">Transferase</keyword>
<feature type="region of interest" description="Disordered" evidence="9">
    <location>
        <begin position="333"/>
        <end position="354"/>
    </location>
</feature>
<protein>
    <recommendedName>
        <fullName evidence="10">Reverse transcriptase domain-containing protein</fullName>
    </recommendedName>
</protein>